<dbReference type="Pfam" id="PF03968">
    <property type="entry name" value="LptD_N"/>
    <property type="match status" value="1"/>
</dbReference>
<feature type="signal peptide" evidence="1">
    <location>
        <begin position="1"/>
        <end position="23"/>
    </location>
</feature>
<dbReference type="EMBL" id="JAUSUE010000007">
    <property type="protein sequence ID" value="MDQ0203530.1"/>
    <property type="molecule type" value="Genomic_DNA"/>
</dbReference>
<accession>A0ABT9Y6T4</accession>
<evidence type="ECO:0000313" key="3">
    <source>
        <dbReference type="EMBL" id="MDQ0203530.1"/>
    </source>
</evidence>
<reference evidence="3 4" key="1">
    <citation type="submission" date="2023-07" db="EMBL/GenBank/DDBJ databases">
        <title>Genomic Encyclopedia of Type Strains, Phase IV (KMG-IV): sequencing the most valuable type-strain genomes for metagenomic binning, comparative biology and taxonomic classification.</title>
        <authorList>
            <person name="Goeker M."/>
        </authorList>
    </citation>
    <scope>NUCLEOTIDE SEQUENCE [LARGE SCALE GENOMIC DNA]</scope>
    <source>
        <strain evidence="3 4">DSM 16980</strain>
    </source>
</reference>
<evidence type="ECO:0000313" key="4">
    <source>
        <dbReference type="Proteomes" id="UP001239167"/>
    </source>
</evidence>
<keyword evidence="4" id="KW-1185">Reference proteome</keyword>
<protein>
    <submittedName>
        <fullName evidence="3">Lipopolysaccharide export system protein LptA</fullName>
    </submittedName>
</protein>
<comment type="caution">
    <text evidence="3">The sequence shown here is derived from an EMBL/GenBank/DDBJ whole genome shotgun (WGS) entry which is preliminary data.</text>
</comment>
<dbReference type="RefSeq" id="WP_196604311.1">
    <property type="nucleotide sequence ID" value="NZ_CP116940.1"/>
</dbReference>
<name>A0ABT9Y6T4_9FIRM</name>
<feature type="domain" description="Organic solvent tolerance-like N-terminal" evidence="2">
    <location>
        <begin position="26"/>
        <end position="162"/>
    </location>
</feature>
<keyword evidence="1" id="KW-0732">Signal</keyword>
<dbReference type="InterPro" id="IPR005653">
    <property type="entry name" value="OstA-like_N"/>
</dbReference>
<sequence length="170" mass="18732">MRILKISLVMIAVMFISTYTAFASPKVTADKTTFDILSGTYKLDGNVHVETGKFTVTADHAQVNLTSFEVWAQSNINCLYGTNEEGTAPINFSGNDLYGSWAEKTITVKDGTQFKSGGLSIKADKTVFNWETKIADFSGNVEVVQDGKTKKYDQIKYNVAENKFLNDAAD</sequence>
<feature type="chain" id="PRO_5045330530" evidence="1">
    <location>
        <begin position="24"/>
        <end position="170"/>
    </location>
</feature>
<dbReference type="Proteomes" id="UP001239167">
    <property type="component" value="Unassembled WGS sequence"/>
</dbReference>
<organism evidence="3 4">
    <name type="scientific">Pectinatus haikarae</name>
    <dbReference type="NCBI Taxonomy" id="349096"/>
    <lineage>
        <taxon>Bacteria</taxon>
        <taxon>Bacillati</taxon>
        <taxon>Bacillota</taxon>
        <taxon>Negativicutes</taxon>
        <taxon>Selenomonadales</taxon>
        <taxon>Selenomonadaceae</taxon>
        <taxon>Pectinatus</taxon>
    </lineage>
</organism>
<evidence type="ECO:0000259" key="2">
    <source>
        <dbReference type="Pfam" id="PF03968"/>
    </source>
</evidence>
<evidence type="ECO:0000256" key="1">
    <source>
        <dbReference type="SAM" id="SignalP"/>
    </source>
</evidence>
<proteinExistence type="predicted"/>
<gene>
    <name evidence="3" type="ORF">J2S01_001246</name>
</gene>
<dbReference type="Gene3D" id="2.60.450.10">
    <property type="entry name" value="Lipopolysaccharide (LPS) transport protein A like domain"/>
    <property type="match status" value="1"/>
</dbReference>